<dbReference type="InterPro" id="IPR036390">
    <property type="entry name" value="WH_DNA-bd_sf"/>
</dbReference>
<dbReference type="PROSITE" id="PS50931">
    <property type="entry name" value="HTH_LYSR"/>
    <property type="match status" value="1"/>
</dbReference>
<keyword evidence="4" id="KW-0804">Transcription</keyword>
<evidence type="ECO:0000313" key="6">
    <source>
        <dbReference type="EMBL" id="SJM67768.1"/>
    </source>
</evidence>
<keyword evidence="3" id="KW-0238">DNA-binding</keyword>
<dbReference type="GeneID" id="303173953"/>
<protein>
    <submittedName>
        <fullName evidence="6">Putative transcriptional regulator</fullName>
    </submittedName>
</protein>
<keyword evidence="7" id="KW-1185">Reference proteome</keyword>
<keyword evidence="2" id="KW-0805">Transcription regulation</keyword>
<dbReference type="RefSeq" id="WP_086992806.1">
    <property type="nucleotide sequence ID" value="NZ_FUHU01000045.1"/>
</dbReference>
<proteinExistence type="inferred from homology"/>
<dbReference type="GO" id="GO:0003700">
    <property type="term" value="F:DNA-binding transcription factor activity"/>
    <property type="evidence" value="ECO:0007669"/>
    <property type="project" value="InterPro"/>
</dbReference>
<dbReference type="PANTHER" id="PTHR30126:SF39">
    <property type="entry name" value="HTH-TYPE TRANSCRIPTIONAL REGULATOR CYSL"/>
    <property type="match status" value="1"/>
</dbReference>
<organism evidence="6 7">
    <name type="scientific">Agrococcus casei LMG 22410</name>
    <dbReference type="NCBI Taxonomy" id="1255656"/>
    <lineage>
        <taxon>Bacteria</taxon>
        <taxon>Bacillati</taxon>
        <taxon>Actinomycetota</taxon>
        <taxon>Actinomycetes</taxon>
        <taxon>Micrococcales</taxon>
        <taxon>Microbacteriaceae</taxon>
        <taxon>Agrococcus</taxon>
    </lineage>
</organism>
<evidence type="ECO:0000256" key="2">
    <source>
        <dbReference type="ARBA" id="ARBA00023015"/>
    </source>
</evidence>
<dbReference type="SUPFAM" id="SSF46785">
    <property type="entry name" value="Winged helix' DNA-binding domain"/>
    <property type="match status" value="1"/>
</dbReference>
<reference evidence="6 7" key="1">
    <citation type="submission" date="2017-02" db="EMBL/GenBank/DDBJ databases">
        <authorList>
            <person name="Peterson S.W."/>
        </authorList>
    </citation>
    <scope>NUCLEOTIDE SEQUENCE [LARGE SCALE GENOMIC DNA]</scope>
    <source>
        <strain evidence="6 7">LMG 22410</strain>
    </source>
</reference>
<evidence type="ECO:0000259" key="5">
    <source>
        <dbReference type="PROSITE" id="PS50931"/>
    </source>
</evidence>
<dbReference type="EMBL" id="FUHU01000045">
    <property type="protein sequence ID" value="SJM67768.1"/>
    <property type="molecule type" value="Genomic_DNA"/>
</dbReference>
<evidence type="ECO:0000313" key="7">
    <source>
        <dbReference type="Proteomes" id="UP000195787"/>
    </source>
</evidence>
<dbReference type="OrthoDB" id="4131546at2"/>
<dbReference type="Proteomes" id="UP000195787">
    <property type="component" value="Unassembled WGS sequence"/>
</dbReference>
<dbReference type="InterPro" id="IPR000847">
    <property type="entry name" value="LysR_HTH_N"/>
</dbReference>
<dbReference type="PANTHER" id="PTHR30126">
    <property type="entry name" value="HTH-TYPE TRANSCRIPTIONAL REGULATOR"/>
    <property type="match status" value="1"/>
</dbReference>
<comment type="similarity">
    <text evidence="1">Belongs to the LysR transcriptional regulatory family.</text>
</comment>
<dbReference type="AlphaFoldDB" id="A0A1R4GHX2"/>
<feature type="domain" description="HTH lysR-type" evidence="5">
    <location>
        <begin position="2"/>
        <end position="59"/>
    </location>
</feature>
<dbReference type="SUPFAM" id="SSF53850">
    <property type="entry name" value="Periplasmic binding protein-like II"/>
    <property type="match status" value="1"/>
</dbReference>
<dbReference type="Pfam" id="PF00126">
    <property type="entry name" value="HTH_1"/>
    <property type="match status" value="1"/>
</dbReference>
<dbReference type="PRINTS" id="PR00039">
    <property type="entry name" value="HTHLYSR"/>
</dbReference>
<dbReference type="Gene3D" id="1.10.10.10">
    <property type="entry name" value="Winged helix-like DNA-binding domain superfamily/Winged helix DNA-binding domain"/>
    <property type="match status" value="1"/>
</dbReference>
<dbReference type="InterPro" id="IPR036388">
    <property type="entry name" value="WH-like_DNA-bd_sf"/>
</dbReference>
<gene>
    <name evidence="6" type="ORF">CZ674_12125</name>
</gene>
<evidence type="ECO:0000256" key="4">
    <source>
        <dbReference type="ARBA" id="ARBA00023163"/>
    </source>
</evidence>
<sequence length="304" mass="32548">MLNPVHLRTLQEAVRQGSFVGAANRLGYTPSAVSQQMAALETELGIELFDRSARRVRPNAAAAAMAERAAAVLASMESMIAATTATHRQEGVARLSAYPSLGSRIVPLLLDSPDLAAAQLSVSVSLHDPSLAIQELRAHGTIDVALVYRMGGTGLWWPSSYEPEHLAHDEFTVVAPAAWGMRGGDGGGASIHDFAERPWILHHPNSSDAEVIAELFASRGIRPQVVGRSDDYAATLDLVASGMAAAFVPRPIVERMPAGVMKVEVDDFPMRREIYALRSTVAPAARIDTVMSAVREAMGQLGYE</sequence>
<accession>A0A1R4GHX2</accession>
<evidence type="ECO:0000256" key="3">
    <source>
        <dbReference type="ARBA" id="ARBA00023125"/>
    </source>
</evidence>
<dbReference type="Pfam" id="PF03466">
    <property type="entry name" value="LysR_substrate"/>
    <property type="match status" value="1"/>
</dbReference>
<name>A0A1R4GHX2_9MICO</name>
<dbReference type="GO" id="GO:0000976">
    <property type="term" value="F:transcription cis-regulatory region binding"/>
    <property type="evidence" value="ECO:0007669"/>
    <property type="project" value="TreeGrafter"/>
</dbReference>
<evidence type="ECO:0000256" key="1">
    <source>
        <dbReference type="ARBA" id="ARBA00009437"/>
    </source>
</evidence>
<dbReference type="InterPro" id="IPR005119">
    <property type="entry name" value="LysR_subst-bd"/>
</dbReference>
<dbReference type="Gene3D" id="3.40.190.10">
    <property type="entry name" value="Periplasmic binding protein-like II"/>
    <property type="match status" value="2"/>
</dbReference>